<dbReference type="Pfam" id="PF00413">
    <property type="entry name" value="Peptidase_M10"/>
    <property type="match status" value="1"/>
</dbReference>
<gene>
    <name evidence="6" type="ORF">B8W98_09480</name>
</gene>
<evidence type="ECO:0000313" key="6">
    <source>
        <dbReference type="EMBL" id="PAK79805.1"/>
    </source>
</evidence>
<evidence type="ECO:0000256" key="2">
    <source>
        <dbReference type="ARBA" id="ARBA00022723"/>
    </source>
</evidence>
<dbReference type="InterPro" id="IPR024079">
    <property type="entry name" value="MetalloPept_cat_dom_sf"/>
</dbReference>
<organism evidence="6 7">
    <name type="scientific">Lentilactobacillus parakefiri</name>
    <dbReference type="NCBI Taxonomy" id="152332"/>
    <lineage>
        <taxon>Bacteria</taxon>
        <taxon>Bacillati</taxon>
        <taxon>Bacillota</taxon>
        <taxon>Bacilli</taxon>
        <taxon>Lactobacillales</taxon>
        <taxon>Lactobacillaceae</taxon>
        <taxon>Lentilactobacillus</taxon>
    </lineage>
</organism>
<keyword evidence="4" id="KW-0862">Zinc</keyword>
<evidence type="ECO:0000256" key="1">
    <source>
        <dbReference type="ARBA" id="ARBA00022670"/>
    </source>
</evidence>
<proteinExistence type="predicted"/>
<evidence type="ECO:0000259" key="5">
    <source>
        <dbReference type="Pfam" id="PF00413"/>
    </source>
</evidence>
<dbReference type="InterPro" id="IPR001818">
    <property type="entry name" value="Pept_M10_metallopeptidase"/>
</dbReference>
<dbReference type="GO" id="GO:0031012">
    <property type="term" value="C:extracellular matrix"/>
    <property type="evidence" value="ECO:0007669"/>
    <property type="project" value="InterPro"/>
</dbReference>
<evidence type="ECO:0000313" key="7">
    <source>
        <dbReference type="Proteomes" id="UP000216802"/>
    </source>
</evidence>
<dbReference type="SUPFAM" id="SSF55486">
    <property type="entry name" value="Metalloproteases ('zincins'), catalytic domain"/>
    <property type="match status" value="1"/>
</dbReference>
<protein>
    <recommendedName>
        <fullName evidence="5">Peptidase M10 metallopeptidase domain-containing protein</fullName>
    </recommendedName>
</protein>
<evidence type="ECO:0000256" key="3">
    <source>
        <dbReference type="ARBA" id="ARBA00022801"/>
    </source>
</evidence>
<evidence type="ECO:0000256" key="4">
    <source>
        <dbReference type="ARBA" id="ARBA00022833"/>
    </source>
</evidence>
<dbReference type="GO" id="GO:0008270">
    <property type="term" value="F:zinc ion binding"/>
    <property type="evidence" value="ECO:0007669"/>
    <property type="project" value="InterPro"/>
</dbReference>
<sequence length="263" mass="29361">MSYYLICQYVWEAIETLKTLKVLVVWTWAAIIDLIIFELPILAATPITPHGTARFQSNTATIDTAQSPARYRSIWLNAIQTWNRTGGAFTFQPDNANDAQVTVKVSPSLGNAYTGMTYLTIDNQGYIDKVECDINNVTLRNFHYTRSEWVNVAEHELGHAIGLNHNPAKASVMYAANRVYSIQNVDVQSVKALYSEQPDRVSAGGHTVQFYDPTLNVQTQQTVRHFPAIGQVTNYHVVIPNHCPSLVAHVCDVNQVLLKLIGS</sequence>
<dbReference type="GO" id="GO:0006508">
    <property type="term" value="P:proteolysis"/>
    <property type="evidence" value="ECO:0007669"/>
    <property type="project" value="UniProtKB-KW"/>
</dbReference>
<accession>A0A269Y2Q4</accession>
<keyword evidence="3" id="KW-0378">Hydrolase</keyword>
<dbReference type="GO" id="GO:0004222">
    <property type="term" value="F:metalloendopeptidase activity"/>
    <property type="evidence" value="ECO:0007669"/>
    <property type="project" value="InterPro"/>
</dbReference>
<dbReference type="Proteomes" id="UP000216802">
    <property type="component" value="Unassembled WGS sequence"/>
</dbReference>
<comment type="caution">
    <text evidence="6">The sequence shown here is derived from an EMBL/GenBank/DDBJ whole genome shotgun (WGS) entry which is preliminary data.</text>
</comment>
<reference evidence="6 7" key="1">
    <citation type="submission" date="2017-04" db="EMBL/GenBank/DDBJ databases">
        <title>Kefir bacterial isolates.</title>
        <authorList>
            <person name="Kim Y."/>
            <person name="Blasche S."/>
            <person name="Patil K.R."/>
        </authorList>
    </citation>
    <scope>NUCLEOTIDE SEQUENCE [LARGE SCALE GENOMIC DNA]</scope>
    <source>
        <strain evidence="6 7">OG2</strain>
    </source>
</reference>
<feature type="domain" description="Peptidase M10 metallopeptidase" evidence="5">
    <location>
        <begin position="144"/>
        <end position="194"/>
    </location>
</feature>
<dbReference type="Gene3D" id="3.40.390.10">
    <property type="entry name" value="Collagenase (Catalytic Domain)"/>
    <property type="match status" value="1"/>
</dbReference>
<keyword evidence="1" id="KW-0645">Protease</keyword>
<name>A0A269Y2Q4_9LACO</name>
<dbReference type="AlphaFoldDB" id="A0A269Y2Q4"/>
<keyword evidence="2" id="KW-0479">Metal-binding</keyword>
<dbReference type="EMBL" id="NCXI01000080">
    <property type="protein sequence ID" value="PAK79805.1"/>
    <property type="molecule type" value="Genomic_DNA"/>
</dbReference>